<gene>
    <name evidence="5" type="primary">nreC</name>
    <name evidence="5" type="ORF">CLRAG_00750</name>
</gene>
<evidence type="ECO:0000256" key="2">
    <source>
        <dbReference type="ARBA" id="ARBA00024867"/>
    </source>
</evidence>
<dbReference type="InterPro" id="IPR058245">
    <property type="entry name" value="NreC/VraR/RcsB-like_REC"/>
</dbReference>
<comment type="caution">
    <text evidence="5">The sequence shown here is derived from an EMBL/GenBank/DDBJ whole genome shotgun (WGS) entry which is preliminary data.</text>
</comment>
<name>A0A1A6B483_9CLOT</name>
<dbReference type="InterPro" id="IPR001789">
    <property type="entry name" value="Sig_transdc_resp-reg_receiver"/>
</dbReference>
<evidence type="ECO:0000313" key="5">
    <source>
        <dbReference type="EMBL" id="OBR97156.1"/>
    </source>
</evidence>
<evidence type="ECO:0000259" key="4">
    <source>
        <dbReference type="PROSITE" id="PS50110"/>
    </source>
</evidence>
<dbReference type="PANTHER" id="PTHR45566:SF1">
    <property type="entry name" value="HTH-TYPE TRANSCRIPTIONAL REGULATOR YHJB-RELATED"/>
    <property type="match status" value="1"/>
</dbReference>
<dbReference type="CDD" id="cd17535">
    <property type="entry name" value="REC_NarL-like"/>
    <property type="match status" value="1"/>
</dbReference>
<accession>A0A1A6B483</accession>
<organism evidence="5 6">
    <name type="scientific">Clostridium ragsdalei P11</name>
    <dbReference type="NCBI Taxonomy" id="1353534"/>
    <lineage>
        <taxon>Bacteria</taxon>
        <taxon>Bacillati</taxon>
        <taxon>Bacillota</taxon>
        <taxon>Clostridia</taxon>
        <taxon>Eubacteriales</taxon>
        <taxon>Clostridiaceae</taxon>
        <taxon>Clostridium</taxon>
    </lineage>
</organism>
<protein>
    <recommendedName>
        <fullName evidence="1">Stage 0 sporulation protein A homolog</fullName>
    </recommendedName>
</protein>
<dbReference type="PANTHER" id="PTHR45566">
    <property type="entry name" value="HTH-TYPE TRANSCRIPTIONAL REGULATOR YHJB-RELATED"/>
    <property type="match status" value="1"/>
</dbReference>
<dbReference type="Gene3D" id="3.40.50.2300">
    <property type="match status" value="1"/>
</dbReference>
<evidence type="ECO:0000256" key="3">
    <source>
        <dbReference type="PROSITE-ProRule" id="PRU00169"/>
    </source>
</evidence>
<comment type="function">
    <text evidence="2">May play the central regulatory role in sporulation. It may be an element of the effector pathway responsible for the activation of sporulation genes in response to nutritional stress. Spo0A may act in concert with spo0H (a sigma factor) to control the expression of some genes that are critical to the sporulation process.</text>
</comment>
<dbReference type="Proteomes" id="UP000093954">
    <property type="component" value="Unassembled WGS sequence"/>
</dbReference>
<keyword evidence="6" id="KW-1185">Reference proteome</keyword>
<dbReference type="EMBL" id="LROS01000001">
    <property type="protein sequence ID" value="OBR97156.1"/>
    <property type="molecule type" value="Genomic_DNA"/>
</dbReference>
<dbReference type="InterPro" id="IPR051015">
    <property type="entry name" value="EvgA-like"/>
</dbReference>
<dbReference type="Pfam" id="PF00072">
    <property type="entry name" value="Response_reg"/>
    <property type="match status" value="1"/>
</dbReference>
<evidence type="ECO:0000256" key="1">
    <source>
        <dbReference type="ARBA" id="ARBA00018672"/>
    </source>
</evidence>
<dbReference type="PROSITE" id="PS50110">
    <property type="entry name" value="RESPONSE_REGULATORY"/>
    <property type="match status" value="1"/>
</dbReference>
<dbReference type="InterPro" id="IPR011006">
    <property type="entry name" value="CheY-like_superfamily"/>
</dbReference>
<dbReference type="RefSeq" id="WP_242872060.1">
    <property type="nucleotide sequence ID" value="NZ_LROS01000001.1"/>
</dbReference>
<comment type="caution">
    <text evidence="3">Lacks conserved residue(s) required for the propagation of feature annotation.</text>
</comment>
<dbReference type="SUPFAM" id="SSF52172">
    <property type="entry name" value="CheY-like"/>
    <property type="match status" value="1"/>
</dbReference>
<reference evidence="5 6" key="1">
    <citation type="journal article" date="2012" name="Front. Microbiol.">
        <title>Draft Genome Sequence of the Virulent Strain 01-B526 of the Fish Pathogen Aeromonas salmonicida.</title>
        <authorList>
            <person name="Charette S.J."/>
            <person name="Brochu F."/>
            <person name="Boyle B."/>
            <person name="Filion G."/>
            <person name="Tanaka K.H."/>
            <person name="Derome N."/>
        </authorList>
    </citation>
    <scope>NUCLEOTIDE SEQUENCE [LARGE SCALE GENOMIC DNA]</scope>
    <source>
        <strain evidence="5 6">P11</strain>
    </source>
</reference>
<sequence>MLKALYPQIIILILTTFNDVDYIIEALNYGASGYILKDIEGDELIKAINDAYKGSMMLPSTLAKKLVQSLSSNPKFKPIEKKLLLIFQKEKLKSLKCCLWALIINKN</sequence>
<dbReference type="AlphaFoldDB" id="A0A1A6B483"/>
<proteinExistence type="predicted"/>
<dbReference type="GO" id="GO:0000160">
    <property type="term" value="P:phosphorelay signal transduction system"/>
    <property type="evidence" value="ECO:0007669"/>
    <property type="project" value="InterPro"/>
</dbReference>
<evidence type="ECO:0000313" key="6">
    <source>
        <dbReference type="Proteomes" id="UP000093954"/>
    </source>
</evidence>
<feature type="domain" description="Response regulatory" evidence="4">
    <location>
        <begin position="1"/>
        <end position="52"/>
    </location>
</feature>
<dbReference type="PATRIC" id="fig|1353534.3.peg.75"/>